<organism evidence="2 3">
    <name type="scientific">Sousa chinensis</name>
    <name type="common">Indo-pacific humpbacked dolphin</name>
    <name type="synonym">Steno chinensis</name>
    <dbReference type="NCBI Taxonomy" id="103600"/>
    <lineage>
        <taxon>Eukaryota</taxon>
        <taxon>Metazoa</taxon>
        <taxon>Chordata</taxon>
        <taxon>Craniata</taxon>
        <taxon>Vertebrata</taxon>
        <taxon>Euteleostomi</taxon>
        <taxon>Mammalia</taxon>
        <taxon>Eutheria</taxon>
        <taxon>Laurasiatheria</taxon>
        <taxon>Artiodactyla</taxon>
        <taxon>Whippomorpha</taxon>
        <taxon>Cetacea</taxon>
        <taxon>Odontoceti</taxon>
        <taxon>Delphinidae</taxon>
        <taxon>Sousa</taxon>
    </lineage>
</organism>
<keyword evidence="3" id="KW-1185">Reference proteome</keyword>
<evidence type="ECO:0000256" key="1">
    <source>
        <dbReference type="SAM" id="MobiDB-lite"/>
    </source>
</evidence>
<comment type="caution">
    <text evidence="2">The sequence shown here is derived from an EMBL/GenBank/DDBJ whole genome shotgun (WGS) entry which is preliminary data.</text>
</comment>
<feature type="region of interest" description="Disordered" evidence="1">
    <location>
        <begin position="1"/>
        <end position="20"/>
    </location>
</feature>
<dbReference type="Proteomes" id="UP000295264">
    <property type="component" value="Unassembled WGS sequence"/>
</dbReference>
<dbReference type="AlphaFoldDB" id="A0A484GZW0"/>
<feature type="non-terminal residue" evidence="2">
    <location>
        <position position="57"/>
    </location>
</feature>
<name>A0A484GZW0_SOUCH</name>
<gene>
    <name evidence="2" type="ORF">DBR06_SOUSAS18010037</name>
</gene>
<evidence type="ECO:0000313" key="2">
    <source>
        <dbReference type="EMBL" id="TEA41129.1"/>
    </source>
</evidence>
<proteinExistence type="predicted"/>
<sequence>MAGGATDAWPPSDLKGCHECSGEQNKNFHVVRRDWWLEETPAQETALRRRKLRYGGG</sequence>
<evidence type="ECO:0000313" key="3">
    <source>
        <dbReference type="Proteomes" id="UP000295264"/>
    </source>
</evidence>
<dbReference type="EMBL" id="QWLN02001703">
    <property type="protein sequence ID" value="TEA41129.1"/>
    <property type="molecule type" value="Genomic_DNA"/>
</dbReference>
<protein>
    <submittedName>
        <fullName evidence="2">Uncharacterized protein</fullName>
    </submittedName>
</protein>
<reference evidence="2 3" key="1">
    <citation type="journal article" date="2018" name="Genomics">
        <title>Molecular footprints of inshore aquatic adaptation in Indo-Pacific humpback dolphin (Sousa chinensis).</title>
        <authorList>
            <person name="Ming Y."/>
            <person name="Jian J."/>
            <person name="Yu F."/>
            <person name="Yu X."/>
            <person name="Wang J."/>
            <person name="Liu W."/>
        </authorList>
    </citation>
    <scope>NUCLEOTIDE SEQUENCE [LARGE SCALE GENOMIC DNA]</scope>
    <source>
        <strain evidence="2">MY-2018</strain>
        <tissue evidence="2">Skin</tissue>
    </source>
</reference>
<accession>A0A484GZW0</accession>